<organism evidence="2 3">
    <name type="scientific">Hymenobacter citatus</name>
    <dbReference type="NCBI Taxonomy" id="2763506"/>
    <lineage>
        <taxon>Bacteria</taxon>
        <taxon>Pseudomonadati</taxon>
        <taxon>Bacteroidota</taxon>
        <taxon>Cytophagia</taxon>
        <taxon>Cytophagales</taxon>
        <taxon>Hymenobacteraceae</taxon>
        <taxon>Hymenobacter</taxon>
    </lineage>
</organism>
<reference evidence="2 3" key="1">
    <citation type="submission" date="2020-08" db="EMBL/GenBank/DDBJ databases">
        <title>Hymenobacter sp.</title>
        <authorList>
            <person name="Kim M.K."/>
        </authorList>
    </citation>
    <scope>NUCLEOTIDE SEQUENCE [LARGE SCALE GENOMIC DNA]</scope>
    <source>
        <strain evidence="2 3">BT507</strain>
    </source>
</reference>
<dbReference type="Proteomes" id="UP000622017">
    <property type="component" value="Unassembled WGS sequence"/>
</dbReference>
<evidence type="ECO:0000313" key="2">
    <source>
        <dbReference type="EMBL" id="MBC6610689.1"/>
    </source>
</evidence>
<name>A0ABR7MHX7_9BACT</name>
<protein>
    <recommendedName>
        <fullName evidence="1">Immunity protein 63 domain-containing protein</fullName>
    </recommendedName>
</protein>
<keyword evidence="3" id="KW-1185">Reference proteome</keyword>
<dbReference type="EMBL" id="JACSCY010000004">
    <property type="protein sequence ID" value="MBC6610689.1"/>
    <property type="molecule type" value="Genomic_DNA"/>
</dbReference>
<dbReference type="InterPro" id="IPR028952">
    <property type="entry name" value="Imm63"/>
</dbReference>
<gene>
    <name evidence="2" type="ORF">H8B15_07130</name>
</gene>
<dbReference type="Pfam" id="PF15599">
    <property type="entry name" value="Imm63"/>
    <property type="match status" value="1"/>
</dbReference>
<accession>A0ABR7MHX7</accession>
<evidence type="ECO:0000259" key="1">
    <source>
        <dbReference type="Pfam" id="PF15599"/>
    </source>
</evidence>
<proteinExistence type="predicted"/>
<comment type="caution">
    <text evidence="2">The sequence shown here is derived from an EMBL/GenBank/DDBJ whole genome shotgun (WGS) entry which is preliminary data.</text>
</comment>
<dbReference type="RefSeq" id="WP_187318983.1">
    <property type="nucleotide sequence ID" value="NZ_JACSCY010000004.1"/>
</dbReference>
<evidence type="ECO:0000313" key="3">
    <source>
        <dbReference type="Proteomes" id="UP000622017"/>
    </source>
</evidence>
<sequence length="135" mass="15787">MNAELRQLQQQVETLAKRIAPIAWRPTYGYSDDGALPHLEVNSNGMHYVVVERGQEQLRRTTQDADELLYWVFASITFSMASSYEVRHRVPNQDFRRLLFAKQAELLHRLNPAWEARRQQELSDILLEAPFSDTE</sequence>
<feature type="domain" description="Immunity protein 63" evidence="1">
    <location>
        <begin position="45"/>
        <end position="123"/>
    </location>
</feature>